<organism evidence="1 2">
    <name type="scientific">Parthenolecanium corni</name>
    <dbReference type="NCBI Taxonomy" id="536013"/>
    <lineage>
        <taxon>Eukaryota</taxon>
        <taxon>Metazoa</taxon>
        <taxon>Ecdysozoa</taxon>
        <taxon>Arthropoda</taxon>
        <taxon>Hexapoda</taxon>
        <taxon>Insecta</taxon>
        <taxon>Pterygota</taxon>
        <taxon>Neoptera</taxon>
        <taxon>Paraneoptera</taxon>
        <taxon>Hemiptera</taxon>
        <taxon>Sternorrhyncha</taxon>
        <taxon>Coccoidea</taxon>
        <taxon>Coccidae</taxon>
        <taxon>Parthenolecanium</taxon>
    </lineage>
</organism>
<evidence type="ECO:0000313" key="2">
    <source>
        <dbReference type="Proteomes" id="UP001367676"/>
    </source>
</evidence>
<accession>A0AAN9TGA8</accession>
<comment type="caution">
    <text evidence="1">The sequence shown here is derived from an EMBL/GenBank/DDBJ whole genome shotgun (WGS) entry which is preliminary data.</text>
</comment>
<gene>
    <name evidence="1" type="ORF">V9T40_014232</name>
</gene>
<evidence type="ECO:0000313" key="1">
    <source>
        <dbReference type="EMBL" id="KAK7582787.1"/>
    </source>
</evidence>
<sequence length="84" mass="9235">MAAALLRISLFSSHVIRKWGISERDSLFRGHMGYKPAASGDQGQGHNAHVIRKWGISERDSLFRGHMGYKPAASGDQGQGHNAY</sequence>
<dbReference type="AlphaFoldDB" id="A0AAN9TGA8"/>
<proteinExistence type="predicted"/>
<protein>
    <submittedName>
        <fullName evidence="1">Uncharacterized protein</fullName>
    </submittedName>
</protein>
<dbReference type="Proteomes" id="UP001367676">
    <property type="component" value="Unassembled WGS sequence"/>
</dbReference>
<keyword evidence="2" id="KW-1185">Reference proteome</keyword>
<name>A0AAN9TGA8_9HEMI</name>
<reference evidence="1 2" key="1">
    <citation type="submission" date="2024-03" db="EMBL/GenBank/DDBJ databases">
        <title>Adaptation during the transition from Ophiocordyceps entomopathogen to insect associate is accompanied by gene loss and intensified selection.</title>
        <authorList>
            <person name="Ward C.M."/>
            <person name="Onetto C.A."/>
            <person name="Borneman A.R."/>
        </authorList>
    </citation>
    <scope>NUCLEOTIDE SEQUENCE [LARGE SCALE GENOMIC DNA]</scope>
    <source>
        <strain evidence="1">AWRI1</strain>
        <tissue evidence="1">Single Adult Female</tissue>
    </source>
</reference>
<dbReference type="EMBL" id="JBBCAQ010000033">
    <property type="protein sequence ID" value="KAK7582787.1"/>
    <property type="molecule type" value="Genomic_DNA"/>
</dbReference>